<sequence length="150" mass="16384">MMLCGTAAVADELAEVNGEWLHRHEAEIVDLLQHNETSVVPVINLLGNTWAVRDGALGSEVSPYIAEALVYRADSMLAWFAAHRSALDAWLASVPDSLFTNYSGRAAYAEYLADLKARLLASLEGYRGEHQAEAARIADVIATAEVRETR</sequence>
<comment type="caution">
    <text evidence="1">The sequence shown here is derived from an EMBL/GenBank/DDBJ whole genome shotgun (WGS) entry which is preliminary data.</text>
</comment>
<dbReference type="Proteomes" id="UP000321121">
    <property type="component" value="Unassembled WGS sequence"/>
</dbReference>
<evidence type="ECO:0000313" key="1">
    <source>
        <dbReference type="EMBL" id="GEK74500.1"/>
    </source>
</evidence>
<name>A0ABQ0U7X3_9GAMM</name>
<evidence type="ECO:0000313" key="2">
    <source>
        <dbReference type="Proteomes" id="UP000321121"/>
    </source>
</evidence>
<accession>A0ABQ0U7X3</accession>
<proteinExistence type="predicted"/>
<organism evidence="1 2">
    <name type="scientific">Halomonas halophila</name>
    <dbReference type="NCBI Taxonomy" id="29573"/>
    <lineage>
        <taxon>Bacteria</taxon>
        <taxon>Pseudomonadati</taxon>
        <taxon>Pseudomonadota</taxon>
        <taxon>Gammaproteobacteria</taxon>
        <taxon>Oceanospirillales</taxon>
        <taxon>Halomonadaceae</taxon>
        <taxon>Halomonas</taxon>
    </lineage>
</organism>
<protein>
    <submittedName>
        <fullName evidence="1">Uncharacterized protein</fullName>
    </submittedName>
</protein>
<reference evidence="1 2" key="1">
    <citation type="submission" date="2019-07" db="EMBL/GenBank/DDBJ databases">
        <title>Whole genome shotgun sequence of Halomonas halophila NBRC 102604.</title>
        <authorList>
            <person name="Hosoyama A."/>
            <person name="Uohara A."/>
            <person name="Ohji S."/>
            <person name="Ichikawa N."/>
        </authorList>
    </citation>
    <scope>NUCLEOTIDE SEQUENCE [LARGE SCALE GENOMIC DNA]</scope>
    <source>
        <strain evidence="1 2">NBRC 102604</strain>
    </source>
</reference>
<keyword evidence="2" id="KW-1185">Reference proteome</keyword>
<gene>
    <name evidence="1" type="ORF">HHA04nite_30440</name>
</gene>
<dbReference type="EMBL" id="BJUS01000047">
    <property type="protein sequence ID" value="GEK74500.1"/>
    <property type="molecule type" value="Genomic_DNA"/>
</dbReference>